<dbReference type="STRING" id="1176355.A0A4Q9LDP0"/>
<dbReference type="Pfam" id="PF00004">
    <property type="entry name" value="AAA"/>
    <property type="match status" value="1"/>
</dbReference>
<dbReference type="SUPFAM" id="SSF48019">
    <property type="entry name" value="post-AAA+ oligomerization domain-like"/>
    <property type="match status" value="1"/>
</dbReference>
<gene>
    <name evidence="6" type="ORF">CWI37_0043p0060</name>
    <name evidence="7" type="ORF">CWI38_2400p0010</name>
</gene>
<comment type="caution">
    <text evidence="6">The sequence shown here is derived from an EMBL/GenBank/DDBJ whole genome shotgun (WGS) entry which is preliminary data.</text>
</comment>
<dbReference type="Gene3D" id="1.10.8.60">
    <property type="match status" value="1"/>
</dbReference>
<dbReference type="GO" id="GO:0003689">
    <property type="term" value="F:DNA clamp loader activity"/>
    <property type="evidence" value="ECO:0007669"/>
    <property type="project" value="TreeGrafter"/>
</dbReference>
<dbReference type="Gene3D" id="3.40.50.300">
    <property type="entry name" value="P-loop containing nucleotide triphosphate hydrolases"/>
    <property type="match status" value="1"/>
</dbReference>
<dbReference type="GO" id="GO:0005634">
    <property type="term" value="C:nucleus"/>
    <property type="evidence" value="ECO:0007669"/>
    <property type="project" value="TreeGrafter"/>
</dbReference>
<organism evidence="6 9">
    <name type="scientific">Hamiltosporidium tvaerminnensis</name>
    <dbReference type="NCBI Taxonomy" id="1176355"/>
    <lineage>
        <taxon>Eukaryota</taxon>
        <taxon>Fungi</taxon>
        <taxon>Fungi incertae sedis</taxon>
        <taxon>Microsporidia</taxon>
        <taxon>Dubosqiidae</taxon>
        <taxon>Hamiltosporidium</taxon>
    </lineage>
</organism>
<dbReference type="InterPro" id="IPR013748">
    <property type="entry name" value="Rep_factorC_C"/>
</dbReference>
<dbReference type="FunFam" id="3.40.50.300:FF:000952">
    <property type="entry name" value="Replication factor C subunit 2"/>
    <property type="match status" value="1"/>
</dbReference>
<dbReference type="GO" id="GO:0006271">
    <property type="term" value="P:DNA strand elongation involved in DNA replication"/>
    <property type="evidence" value="ECO:0007669"/>
    <property type="project" value="UniProtKB-ARBA"/>
</dbReference>
<dbReference type="Proteomes" id="UP000292282">
    <property type="component" value="Unassembled WGS sequence"/>
</dbReference>
<evidence type="ECO:0000313" key="7">
    <source>
        <dbReference type="EMBL" id="TBU07433.1"/>
    </source>
</evidence>
<keyword evidence="8" id="KW-1185">Reference proteome</keyword>
<dbReference type="GO" id="GO:0006281">
    <property type="term" value="P:DNA repair"/>
    <property type="evidence" value="ECO:0007669"/>
    <property type="project" value="TreeGrafter"/>
</dbReference>
<accession>A0A4Q9LDP0</accession>
<dbReference type="InterPro" id="IPR027417">
    <property type="entry name" value="P-loop_NTPase"/>
</dbReference>
<dbReference type="EMBL" id="PITJ01000043">
    <property type="protein sequence ID" value="TBU05161.1"/>
    <property type="molecule type" value="Genomic_DNA"/>
</dbReference>
<dbReference type="NCBIfam" id="NF001679">
    <property type="entry name" value="PRK00440.1"/>
    <property type="match status" value="1"/>
</dbReference>
<keyword evidence="2" id="KW-0235">DNA replication</keyword>
<dbReference type="AlphaFoldDB" id="A0A4Q9LDP0"/>
<feature type="domain" description="AAA+ ATPase" evidence="5">
    <location>
        <begin position="35"/>
        <end position="199"/>
    </location>
</feature>
<dbReference type="CDD" id="cd00009">
    <property type="entry name" value="AAA"/>
    <property type="match status" value="1"/>
</dbReference>
<dbReference type="InterPro" id="IPR047854">
    <property type="entry name" value="RFC_lid"/>
</dbReference>
<evidence type="ECO:0000256" key="4">
    <source>
        <dbReference type="ARBA" id="ARBA00022840"/>
    </source>
</evidence>
<dbReference type="VEuPathDB" id="MicrosporidiaDB:CWI37_0043p0060"/>
<evidence type="ECO:0000256" key="1">
    <source>
        <dbReference type="ARBA" id="ARBA00005378"/>
    </source>
</evidence>
<evidence type="ECO:0000313" key="9">
    <source>
        <dbReference type="Proteomes" id="UP000292362"/>
    </source>
</evidence>
<evidence type="ECO:0000256" key="3">
    <source>
        <dbReference type="ARBA" id="ARBA00022741"/>
    </source>
</evidence>
<dbReference type="Proteomes" id="UP000292362">
    <property type="component" value="Unassembled WGS sequence"/>
</dbReference>
<dbReference type="Pfam" id="PF08542">
    <property type="entry name" value="Rep_fac_C"/>
    <property type="match status" value="1"/>
</dbReference>
<dbReference type="SUPFAM" id="SSF52540">
    <property type="entry name" value="P-loop containing nucleoside triphosphate hydrolases"/>
    <property type="match status" value="1"/>
</dbReference>
<dbReference type="InterPro" id="IPR008921">
    <property type="entry name" value="DNA_pol3_clamp-load_cplx_C"/>
</dbReference>
<dbReference type="InterPro" id="IPR003593">
    <property type="entry name" value="AAA+_ATPase"/>
</dbReference>
<evidence type="ECO:0000259" key="5">
    <source>
        <dbReference type="SMART" id="SM00382"/>
    </source>
</evidence>
<dbReference type="Gene3D" id="1.20.272.10">
    <property type="match status" value="1"/>
</dbReference>
<evidence type="ECO:0000313" key="6">
    <source>
        <dbReference type="EMBL" id="TBU05161.1"/>
    </source>
</evidence>
<dbReference type="EMBL" id="PITK01002400">
    <property type="protein sequence ID" value="TBU07433.1"/>
    <property type="molecule type" value="Genomic_DNA"/>
</dbReference>
<keyword evidence="4" id="KW-0067">ATP-binding</keyword>
<sequence length="313" mass="35633">MVLPLTEKYRPLILTDILGNEEVMYSLQLLVQNKILPHTLFYGPPGTGKTTTIRAISHQLYPSHTKSHVLELNASDERGIDVVREDIKNFASTVSLHGGQKLIILDEVDSMSKDGQNALRRIIEDFSENTRFCLIANYQSKIIPALQSRCTKFRFSPVCSDKVHDRISFICHQENIKITPDGLSALLSIFDGDMRKLINDLDGIISCYKIINKTHVHTVTGSIDKKEYINIYNSLISDTFDISYSTITHFKILHSIDLQSIIQEIVEVLINENIKNKFKILKNISDIEYRLGQGCSEDIQLRAFISCFKLNKD</sequence>
<dbReference type="GO" id="GO:0003677">
    <property type="term" value="F:DNA binding"/>
    <property type="evidence" value="ECO:0007669"/>
    <property type="project" value="InterPro"/>
</dbReference>
<keyword evidence="3" id="KW-0547">Nucleotide-binding</keyword>
<dbReference type="VEuPathDB" id="MicrosporidiaDB:CWI38_2400p0010"/>
<dbReference type="GO" id="GO:0005524">
    <property type="term" value="F:ATP binding"/>
    <property type="evidence" value="ECO:0007669"/>
    <property type="project" value="UniProtKB-KW"/>
</dbReference>
<dbReference type="PANTHER" id="PTHR11669:SF20">
    <property type="entry name" value="REPLICATION FACTOR C SUBUNIT 4"/>
    <property type="match status" value="1"/>
</dbReference>
<dbReference type="PANTHER" id="PTHR11669">
    <property type="entry name" value="REPLICATION FACTOR C / DNA POLYMERASE III GAMMA-TAU SUBUNIT"/>
    <property type="match status" value="1"/>
</dbReference>
<protein>
    <submittedName>
        <fullName evidence="6">Small subunit of replication factor C</fullName>
    </submittedName>
</protein>
<dbReference type="GO" id="GO:0016887">
    <property type="term" value="F:ATP hydrolysis activity"/>
    <property type="evidence" value="ECO:0007669"/>
    <property type="project" value="InterPro"/>
</dbReference>
<evidence type="ECO:0000313" key="8">
    <source>
        <dbReference type="Proteomes" id="UP000292282"/>
    </source>
</evidence>
<dbReference type="GO" id="GO:0005663">
    <property type="term" value="C:DNA replication factor C complex"/>
    <property type="evidence" value="ECO:0007669"/>
    <property type="project" value="TreeGrafter"/>
</dbReference>
<dbReference type="CDD" id="cd18140">
    <property type="entry name" value="HLD_clamp_RFC"/>
    <property type="match status" value="1"/>
</dbReference>
<proteinExistence type="inferred from homology"/>
<dbReference type="GO" id="GO:0031391">
    <property type="term" value="C:Elg1 RFC-like complex"/>
    <property type="evidence" value="ECO:0007669"/>
    <property type="project" value="UniProtKB-ARBA"/>
</dbReference>
<comment type="similarity">
    <text evidence="1">Belongs to the activator 1 small subunits family.</text>
</comment>
<name>A0A4Q9LDP0_9MICR</name>
<dbReference type="InterPro" id="IPR050238">
    <property type="entry name" value="DNA_Rep/Repair_Clamp_Loader"/>
</dbReference>
<evidence type="ECO:0000256" key="2">
    <source>
        <dbReference type="ARBA" id="ARBA00022705"/>
    </source>
</evidence>
<dbReference type="SMART" id="SM00382">
    <property type="entry name" value="AAA"/>
    <property type="match status" value="1"/>
</dbReference>
<dbReference type="OrthoDB" id="4199794at2759"/>
<dbReference type="InterPro" id="IPR003959">
    <property type="entry name" value="ATPase_AAA_core"/>
</dbReference>
<reference evidence="8 9" key="1">
    <citation type="submission" date="2017-12" db="EMBL/GenBank/DDBJ databases">
        <authorList>
            <person name="Pombert J.-F."/>
            <person name="Haag K.L."/>
            <person name="Ebert D."/>
        </authorList>
    </citation>
    <scope>NUCLEOTIDE SEQUENCE [LARGE SCALE GENOMIC DNA]</scope>
    <source>
        <strain evidence="6">FI-OER-3-3</strain>
        <strain evidence="7">IL-G-3</strain>
    </source>
</reference>